<evidence type="ECO:0000313" key="2">
    <source>
        <dbReference type="Proteomes" id="UP001141552"/>
    </source>
</evidence>
<dbReference type="AlphaFoldDB" id="A0A9Q0J0T1"/>
<evidence type="ECO:0008006" key="3">
    <source>
        <dbReference type="Google" id="ProtNLM"/>
    </source>
</evidence>
<comment type="caution">
    <text evidence="1">The sequence shown here is derived from an EMBL/GenBank/DDBJ whole genome shotgun (WGS) entry which is preliminary data.</text>
</comment>
<organism evidence="1 2">
    <name type="scientific">Turnera subulata</name>
    <dbReference type="NCBI Taxonomy" id="218843"/>
    <lineage>
        <taxon>Eukaryota</taxon>
        <taxon>Viridiplantae</taxon>
        <taxon>Streptophyta</taxon>
        <taxon>Embryophyta</taxon>
        <taxon>Tracheophyta</taxon>
        <taxon>Spermatophyta</taxon>
        <taxon>Magnoliopsida</taxon>
        <taxon>eudicotyledons</taxon>
        <taxon>Gunneridae</taxon>
        <taxon>Pentapetalae</taxon>
        <taxon>rosids</taxon>
        <taxon>fabids</taxon>
        <taxon>Malpighiales</taxon>
        <taxon>Passifloraceae</taxon>
        <taxon>Turnera</taxon>
    </lineage>
</organism>
<dbReference type="EMBL" id="JAKUCV010006950">
    <property type="protein sequence ID" value="KAJ4825301.1"/>
    <property type="molecule type" value="Genomic_DNA"/>
</dbReference>
<reference evidence="1" key="1">
    <citation type="submission" date="2022-02" db="EMBL/GenBank/DDBJ databases">
        <authorList>
            <person name="Henning P.M."/>
            <person name="McCubbin A.G."/>
            <person name="Shore J.S."/>
        </authorList>
    </citation>
    <scope>NUCLEOTIDE SEQUENCE</scope>
    <source>
        <strain evidence="1">F60SS</strain>
        <tissue evidence="1">Leaves</tissue>
    </source>
</reference>
<dbReference type="PANTHER" id="PTHR31286">
    <property type="entry name" value="GLYCINE-RICH CELL WALL STRUCTURAL PROTEIN 1.8-LIKE"/>
    <property type="match status" value="1"/>
</dbReference>
<accession>A0A9Q0J0T1</accession>
<proteinExistence type="predicted"/>
<protein>
    <recommendedName>
        <fullName evidence="3">DUF4283 domain-containing protein</fullName>
    </recommendedName>
</protein>
<keyword evidence="2" id="KW-1185">Reference proteome</keyword>
<dbReference type="PANTHER" id="PTHR31286:SF180">
    <property type="entry name" value="OS10G0362600 PROTEIN"/>
    <property type="match status" value="1"/>
</dbReference>
<dbReference type="Proteomes" id="UP001141552">
    <property type="component" value="Unassembled WGS sequence"/>
</dbReference>
<reference evidence="1" key="2">
    <citation type="journal article" date="2023" name="Plants (Basel)">
        <title>Annotation of the Turnera subulata (Passifloraceae) Draft Genome Reveals the S-Locus Evolved after the Divergence of Turneroideae from Passifloroideae in a Stepwise Manner.</title>
        <authorList>
            <person name="Henning P.M."/>
            <person name="Roalson E.H."/>
            <person name="Mir W."/>
            <person name="McCubbin A.G."/>
            <person name="Shore J.S."/>
        </authorList>
    </citation>
    <scope>NUCLEOTIDE SEQUENCE</scope>
    <source>
        <strain evidence="1">F60SS</strain>
    </source>
</reference>
<gene>
    <name evidence="1" type="ORF">Tsubulata_028068</name>
</gene>
<evidence type="ECO:0000313" key="1">
    <source>
        <dbReference type="EMBL" id="KAJ4825301.1"/>
    </source>
</evidence>
<sequence length="365" mass="38959">MASPAISPSAPNLGSGLLQKQPAMVLDLNRLNALLQASSNVQKSLKGKNVASSVNGPLLVPETFAADLGYKQARVPTNLGISTSIKTQVIPQSGTSSTTSSWTNIVQNKIVQPLQFVEPIYADNVIKIPSHLLAIGRKKKSPVSVVPYTEGLYLLQFSDEASLSHALYGGPWHIGGIAFLLRKWEAGIHPVDFSTSLIPMWVQLKQVSFELLTTEGCTHSIIVSYSWNPQFCDVCNQWGHHSMACSLKKNYVQWVPKSAAVISDATAKSTSTIPCQSQVHILSAVPKEPLVISDPVISAGSKEPLVVSDPVDSTTIPLASVSVNSCSAPATDLESSLLISNVSKSADCTDLIPAQIDYVADLSTT</sequence>
<name>A0A9Q0J0T1_9ROSI</name>
<dbReference type="InterPro" id="IPR040256">
    <property type="entry name" value="At4g02000-like"/>
</dbReference>